<proteinExistence type="predicted"/>
<organism evidence="1 2">
    <name type="scientific">Lentilactobacillus buchneri DSM 20057</name>
    <dbReference type="NCBI Taxonomy" id="1423728"/>
    <lineage>
        <taxon>Bacteria</taxon>
        <taxon>Bacillati</taxon>
        <taxon>Bacillota</taxon>
        <taxon>Bacilli</taxon>
        <taxon>Lactobacillales</taxon>
        <taxon>Lactobacillaceae</taxon>
        <taxon>Lentilactobacillus</taxon>
    </lineage>
</organism>
<name>A0A4R5NNP2_LENBU</name>
<evidence type="ECO:0000313" key="1">
    <source>
        <dbReference type="EMBL" id="TDG78170.1"/>
    </source>
</evidence>
<reference evidence="1 2" key="1">
    <citation type="journal article" date="2019" name="Appl. Microbiol. Biotechnol.">
        <title>Uncovering carbohydrate metabolism through a genotype-phenotype association study of 56 lactic acid bacteria genomes.</title>
        <authorList>
            <person name="Buron-Moles G."/>
            <person name="Chailyan A."/>
            <person name="Dolejs I."/>
            <person name="Forster J."/>
            <person name="Miks M.H."/>
        </authorList>
    </citation>
    <scope>NUCLEOTIDE SEQUENCE [LARGE SCALE GENOMIC DNA]</scope>
    <source>
        <strain evidence="1 2">ATCC 4005</strain>
    </source>
</reference>
<dbReference type="Proteomes" id="UP000295181">
    <property type="component" value="Unassembled WGS sequence"/>
</dbReference>
<evidence type="ECO:0000313" key="2">
    <source>
        <dbReference type="Proteomes" id="UP000295181"/>
    </source>
</evidence>
<gene>
    <name evidence="1" type="ORF">C5L32_001169</name>
</gene>
<dbReference type="AlphaFoldDB" id="A0A4R5NNP2"/>
<accession>A0A4R5NNP2</accession>
<protein>
    <submittedName>
        <fullName evidence="1">Uncharacterized protein</fullName>
    </submittedName>
</protein>
<dbReference type="EMBL" id="PUFP01000045">
    <property type="protein sequence ID" value="TDG78170.1"/>
    <property type="molecule type" value="Genomic_DNA"/>
</dbReference>
<comment type="caution">
    <text evidence="1">The sequence shown here is derived from an EMBL/GenBank/DDBJ whole genome shotgun (WGS) entry which is preliminary data.</text>
</comment>
<sequence>MIADLQSEIKDKLDKDYNFWEYLNLTYSISIGVLIKHFVNQPVNTEEYLILTKFCKLFYNSGLIQRLPKCFLKANTIFAVYSIINSDFTYTYPMNSESFVLNRVELDELQQLQYSLLQTLNEKPCVFVDPVSIYHEVDCKINPNAVRTKKISFL</sequence>